<dbReference type="SUPFAM" id="SSF51126">
    <property type="entry name" value="Pectin lyase-like"/>
    <property type="match status" value="1"/>
</dbReference>
<proteinExistence type="predicted"/>
<protein>
    <recommendedName>
        <fullName evidence="4">Right handed beta helix domain-containing protein</fullName>
    </recommendedName>
</protein>
<gene>
    <name evidence="2" type="ORF">LVJ94_14990</name>
</gene>
<dbReference type="RefSeq" id="WP_394838210.1">
    <property type="nucleotide sequence ID" value="NZ_CP089929.1"/>
</dbReference>
<sequence>MARAALFLFLAISTAACGGANDNDEASATSESALHRKYEVGPGRPYASLEPVIPLLEPGDVVDVHPGSEPYAGGIIFSKPGTKYRPIRIRGIRNEQGVRPVLFGGRDTLTFAANHYVFEGFDVAGGSSRNVFHHADDITIRDTVIRDCGGHGLLGADEGSGSLTLERVEVYACGNGTRRHPVYMATDETAYPGSVFRMQHCYLHDQLGGNAIKSRAERNEIRYNWVEGGAYREIELIGPDLEKPPPVREDSDVVGNVFVKTQGTYVARVGSDGEWSETAGRYRFVNNTFVLAADLPFAAIQVFETVDSIELHNNVFYRLGGGPVAIFDTTEAKWVDGEVLAGSYNWVPTGTEIPALFERTLVGDDPGFLDPSSHDFRPSPESPLVDAGSLPTWSPFGHAFPDPMFGPRSSPPLHAASSSRPRIPWPWITLGAYEKETH</sequence>
<keyword evidence="1" id="KW-0732">Signal</keyword>
<organism evidence="2 3">
    <name type="scientific">Pendulispora rubella</name>
    <dbReference type="NCBI Taxonomy" id="2741070"/>
    <lineage>
        <taxon>Bacteria</taxon>
        <taxon>Pseudomonadati</taxon>
        <taxon>Myxococcota</taxon>
        <taxon>Myxococcia</taxon>
        <taxon>Myxococcales</taxon>
        <taxon>Sorangiineae</taxon>
        <taxon>Pendulisporaceae</taxon>
        <taxon>Pendulispora</taxon>
    </lineage>
</organism>
<dbReference type="Proteomes" id="UP001374803">
    <property type="component" value="Chromosome"/>
</dbReference>
<accession>A0ABZ2LCN4</accession>
<feature type="signal peptide" evidence="1">
    <location>
        <begin position="1"/>
        <end position="18"/>
    </location>
</feature>
<dbReference type="Gene3D" id="2.160.20.10">
    <property type="entry name" value="Single-stranded right-handed beta-helix, Pectin lyase-like"/>
    <property type="match status" value="1"/>
</dbReference>
<feature type="chain" id="PRO_5047511253" description="Right handed beta helix domain-containing protein" evidence="1">
    <location>
        <begin position="19"/>
        <end position="438"/>
    </location>
</feature>
<dbReference type="InterPro" id="IPR012334">
    <property type="entry name" value="Pectin_lyas_fold"/>
</dbReference>
<evidence type="ECO:0000313" key="3">
    <source>
        <dbReference type="Proteomes" id="UP001374803"/>
    </source>
</evidence>
<dbReference type="InterPro" id="IPR011050">
    <property type="entry name" value="Pectin_lyase_fold/virulence"/>
</dbReference>
<evidence type="ECO:0008006" key="4">
    <source>
        <dbReference type="Google" id="ProtNLM"/>
    </source>
</evidence>
<reference evidence="2" key="1">
    <citation type="submission" date="2021-12" db="EMBL/GenBank/DDBJ databases">
        <title>Discovery of the Pendulisporaceae a myxobacterial family with distinct sporulation behavior and unique specialized metabolism.</title>
        <authorList>
            <person name="Garcia R."/>
            <person name="Popoff A."/>
            <person name="Bader C.D."/>
            <person name="Loehr J."/>
            <person name="Walesch S."/>
            <person name="Walt C."/>
            <person name="Boldt J."/>
            <person name="Bunk B."/>
            <person name="Haeckl F.J.F.P.J."/>
            <person name="Gunesch A.P."/>
            <person name="Birkelbach J."/>
            <person name="Nuebel U."/>
            <person name="Pietschmann T."/>
            <person name="Bach T."/>
            <person name="Mueller R."/>
        </authorList>
    </citation>
    <scope>NUCLEOTIDE SEQUENCE</scope>
    <source>
        <strain evidence="2">MSr11367</strain>
    </source>
</reference>
<evidence type="ECO:0000256" key="1">
    <source>
        <dbReference type="SAM" id="SignalP"/>
    </source>
</evidence>
<keyword evidence="3" id="KW-1185">Reference proteome</keyword>
<dbReference type="PROSITE" id="PS51257">
    <property type="entry name" value="PROKAR_LIPOPROTEIN"/>
    <property type="match status" value="1"/>
</dbReference>
<evidence type="ECO:0000313" key="2">
    <source>
        <dbReference type="EMBL" id="WXB08540.1"/>
    </source>
</evidence>
<name>A0ABZ2LCN4_9BACT</name>
<dbReference type="EMBL" id="CP089983">
    <property type="protein sequence ID" value="WXB08540.1"/>
    <property type="molecule type" value="Genomic_DNA"/>
</dbReference>